<sequence>MAVEAGRRLLVQWGDGQDWQARVAIAPATATELQAIMEVQATPDQIAAGKIWWCGTPDGDAYPHCLDVGPLSGLILCDDEGRPDRATLLGTRFTNRTRVYGTDWSATPPEFAKMIKLCLGDQWLEPRLAVVAAGGGAVANLIEVGSRTLPSPTPDGWQVVWSTGGTPRKSLLGSLSADEFAVCDVGALAVKGSEVLLLRRSSGVEDDVDSDARVLSIVQSPSGERRRPFKDSVREMTETSWAAWPILGPRTARWCLEFIAEQDTHPRARHTKWRHEAGVGGQDIGCQDHELAMRMIELAVVYDQLNITELASFELLLRRAQLAEMRYRDKILGKHGGDEFAEDEFLCMGTGLTRGLVMVSPDLSGHITEQLHKEAAVMKERRKLKEERQASRAPGGGGAGGSSSAAAQGLQKKVNAQAAEIRRLMDKKEHLHAWVQEVLVSINELYGHGSLPANGKSSLAQECGLEHVRRVVEDAGPPPACTAAAAHRELCGPGHGYVFEPEHIASYDRSLVSLPKGGALVDGSRILGGSQAPKPHYDGKFRSRSTYAQFVGDLLDAGVVSLKQQRGETVGAFFVHKSNGMQRLIIDPRRVNDLFEAPAHTVLPTAGAWSALEVPMDQELHLAQADVDNAFYRIGLPRGAQEMFVLRAVHLPTLLKLRPDLSDQLPPGIETWASPCLEVLPMGWTWSLYFCQCMVMAGVQAAGFALSDFIQDRRAAPSVTDRNRVAVYVDGVAVVGLEADLVTSDCERVAAKLEALGLKCKGVEAAGSDTTFTGLSFEVASGKIRLSRSRTWKLRLALLHTASRGWASGDELRHLLGHWCWAAILRRELLSVFAQTYRYIALAGSRRWRLWPCVGAELRRAAALVCFALVDAKRPYSTVVTASDASGASRHDFGGYGVMETDWDLESVRAAAGQAEKWRWCVSDAIAARAQTLGLPQEQGPKRPMSRQAGNTFDHITPSQMGDDSSWRLCAK</sequence>
<feature type="compositionally biased region" description="Basic and acidic residues" evidence="1">
    <location>
        <begin position="379"/>
        <end position="390"/>
    </location>
</feature>
<comment type="caution">
    <text evidence="2">The sequence shown here is derived from an EMBL/GenBank/DDBJ whole genome shotgun (WGS) entry which is preliminary data.</text>
</comment>
<evidence type="ECO:0000256" key="1">
    <source>
        <dbReference type="SAM" id="MobiDB-lite"/>
    </source>
</evidence>
<dbReference type="InterPro" id="IPR043502">
    <property type="entry name" value="DNA/RNA_pol_sf"/>
</dbReference>
<name>A0ABN9VII5_9DINO</name>
<reference evidence="2" key="1">
    <citation type="submission" date="2023-10" db="EMBL/GenBank/DDBJ databases">
        <authorList>
            <person name="Chen Y."/>
            <person name="Shah S."/>
            <person name="Dougan E. K."/>
            <person name="Thang M."/>
            <person name="Chan C."/>
        </authorList>
    </citation>
    <scope>NUCLEOTIDE SEQUENCE [LARGE SCALE GENOMIC DNA]</scope>
</reference>
<organism evidence="2 3">
    <name type="scientific">Prorocentrum cordatum</name>
    <dbReference type="NCBI Taxonomy" id="2364126"/>
    <lineage>
        <taxon>Eukaryota</taxon>
        <taxon>Sar</taxon>
        <taxon>Alveolata</taxon>
        <taxon>Dinophyceae</taxon>
        <taxon>Prorocentrales</taxon>
        <taxon>Prorocentraceae</taxon>
        <taxon>Prorocentrum</taxon>
    </lineage>
</organism>
<keyword evidence="3" id="KW-1185">Reference proteome</keyword>
<feature type="region of interest" description="Disordered" evidence="1">
    <location>
        <begin position="933"/>
        <end position="965"/>
    </location>
</feature>
<evidence type="ECO:0000313" key="3">
    <source>
        <dbReference type="Proteomes" id="UP001189429"/>
    </source>
</evidence>
<evidence type="ECO:0008006" key="4">
    <source>
        <dbReference type="Google" id="ProtNLM"/>
    </source>
</evidence>
<protein>
    <recommendedName>
        <fullName evidence="4">RNA-directed RNA polymerase</fullName>
    </recommendedName>
</protein>
<accession>A0ABN9VII5</accession>
<proteinExistence type="predicted"/>
<dbReference type="SUPFAM" id="SSF56672">
    <property type="entry name" value="DNA/RNA polymerases"/>
    <property type="match status" value="1"/>
</dbReference>
<feature type="region of interest" description="Disordered" evidence="1">
    <location>
        <begin position="379"/>
        <end position="411"/>
    </location>
</feature>
<dbReference type="EMBL" id="CAUYUJ010017139">
    <property type="protein sequence ID" value="CAK0872154.1"/>
    <property type="molecule type" value="Genomic_DNA"/>
</dbReference>
<evidence type="ECO:0000313" key="2">
    <source>
        <dbReference type="EMBL" id="CAK0872154.1"/>
    </source>
</evidence>
<gene>
    <name evidence="2" type="ORF">PCOR1329_LOCUS57701</name>
</gene>
<dbReference type="Proteomes" id="UP001189429">
    <property type="component" value="Unassembled WGS sequence"/>
</dbReference>
<feature type="non-terminal residue" evidence="2">
    <location>
        <position position="972"/>
    </location>
</feature>